<dbReference type="GeneID" id="20201712"/>
<dbReference type="AlphaFoldDB" id="T1EYR2"/>
<keyword evidence="3" id="KW-1185">Reference proteome</keyword>
<reference evidence="2" key="3">
    <citation type="submission" date="2015-06" db="UniProtKB">
        <authorList>
            <consortium name="EnsemblMetazoa"/>
        </authorList>
    </citation>
    <scope>IDENTIFICATION</scope>
</reference>
<evidence type="ECO:0000313" key="1">
    <source>
        <dbReference type="EMBL" id="ESO11848.1"/>
    </source>
</evidence>
<dbReference type="KEGG" id="hro:HELRODRAFT_166919"/>
<evidence type="ECO:0000313" key="2">
    <source>
        <dbReference type="EnsemblMetazoa" id="HelroP166919"/>
    </source>
</evidence>
<reference evidence="3" key="1">
    <citation type="submission" date="2012-12" db="EMBL/GenBank/DDBJ databases">
        <authorList>
            <person name="Hellsten U."/>
            <person name="Grimwood J."/>
            <person name="Chapman J.A."/>
            <person name="Shapiro H."/>
            <person name="Aerts A."/>
            <person name="Otillar R.P."/>
            <person name="Terry A.Y."/>
            <person name="Boore J.L."/>
            <person name="Simakov O."/>
            <person name="Marletaz F."/>
            <person name="Cho S.-J."/>
            <person name="Edsinger-Gonzales E."/>
            <person name="Havlak P."/>
            <person name="Kuo D.-H."/>
            <person name="Larsson T."/>
            <person name="Lv J."/>
            <person name="Arendt D."/>
            <person name="Savage R."/>
            <person name="Osoegawa K."/>
            <person name="de Jong P."/>
            <person name="Lindberg D.R."/>
            <person name="Seaver E.C."/>
            <person name="Weisblat D.A."/>
            <person name="Putnam N.H."/>
            <person name="Grigoriev I.V."/>
            <person name="Rokhsar D.S."/>
        </authorList>
    </citation>
    <scope>NUCLEOTIDE SEQUENCE</scope>
</reference>
<gene>
    <name evidence="2" type="primary">20201712</name>
    <name evidence="1" type="ORF">HELRODRAFT_166919</name>
</gene>
<protein>
    <submittedName>
        <fullName evidence="1 2">Uncharacterized protein</fullName>
    </submittedName>
</protein>
<dbReference type="InParanoid" id="T1EYR2"/>
<dbReference type="CTD" id="20201712"/>
<proteinExistence type="predicted"/>
<evidence type="ECO:0000313" key="3">
    <source>
        <dbReference type="Proteomes" id="UP000015101"/>
    </source>
</evidence>
<dbReference type="RefSeq" id="XP_009010336.1">
    <property type="nucleotide sequence ID" value="XM_009012088.1"/>
</dbReference>
<dbReference type="EMBL" id="KB095812">
    <property type="protein sequence ID" value="ESO11848.1"/>
    <property type="molecule type" value="Genomic_DNA"/>
</dbReference>
<sequence length="209" mass="23856">MSKRYNIGDRKEIFDSSKLPAIKNPLEKHHLIKRQSKQLYRKQLYKILALSHQLIQLPYNYISDCKSIIPTDDFDCEARVNCDAPYSTTYNYINDRKSIIPTDDFDCEARDNCNTRNNYDAHVNCNALDNCDACVDVKNEVDYLNGKNVIKGGVNANVHSGYELVTGTDSSFEIIPSTCTWKESLIPVYLDITDVFFGEKNEICIAQSC</sequence>
<name>T1EYR2_HELRO</name>
<accession>T1EYR2</accession>
<organism evidence="2 3">
    <name type="scientific">Helobdella robusta</name>
    <name type="common">Californian leech</name>
    <dbReference type="NCBI Taxonomy" id="6412"/>
    <lineage>
        <taxon>Eukaryota</taxon>
        <taxon>Metazoa</taxon>
        <taxon>Spiralia</taxon>
        <taxon>Lophotrochozoa</taxon>
        <taxon>Annelida</taxon>
        <taxon>Clitellata</taxon>
        <taxon>Hirudinea</taxon>
        <taxon>Rhynchobdellida</taxon>
        <taxon>Glossiphoniidae</taxon>
        <taxon>Helobdella</taxon>
    </lineage>
</organism>
<dbReference type="HOGENOM" id="CLU_1316679_0_0_1"/>
<dbReference type="EnsemblMetazoa" id="HelroT166919">
    <property type="protein sequence ID" value="HelroP166919"/>
    <property type="gene ID" value="HelroG166919"/>
</dbReference>
<dbReference type="Proteomes" id="UP000015101">
    <property type="component" value="Unassembled WGS sequence"/>
</dbReference>
<dbReference type="EMBL" id="AMQM01002597">
    <property type="status" value="NOT_ANNOTATED_CDS"/>
    <property type="molecule type" value="Genomic_DNA"/>
</dbReference>
<reference evidence="1 3" key="2">
    <citation type="journal article" date="2013" name="Nature">
        <title>Insights into bilaterian evolution from three spiralian genomes.</title>
        <authorList>
            <person name="Simakov O."/>
            <person name="Marletaz F."/>
            <person name="Cho S.J."/>
            <person name="Edsinger-Gonzales E."/>
            <person name="Havlak P."/>
            <person name="Hellsten U."/>
            <person name="Kuo D.H."/>
            <person name="Larsson T."/>
            <person name="Lv J."/>
            <person name="Arendt D."/>
            <person name="Savage R."/>
            <person name="Osoegawa K."/>
            <person name="de Jong P."/>
            <person name="Grimwood J."/>
            <person name="Chapman J.A."/>
            <person name="Shapiro H."/>
            <person name="Aerts A."/>
            <person name="Otillar R.P."/>
            <person name="Terry A.Y."/>
            <person name="Boore J.L."/>
            <person name="Grigoriev I.V."/>
            <person name="Lindberg D.R."/>
            <person name="Seaver E.C."/>
            <person name="Weisblat D.A."/>
            <person name="Putnam N.H."/>
            <person name="Rokhsar D.S."/>
        </authorList>
    </citation>
    <scope>NUCLEOTIDE SEQUENCE</scope>
</reference>